<dbReference type="PANTHER" id="PTHR15629">
    <property type="entry name" value="SH3YL1 PROTEIN"/>
    <property type="match status" value="1"/>
</dbReference>
<feature type="chain" id="PRO_5033047340" description="Ysc84 actin-binding domain-containing protein" evidence="2">
    <location>
        <begin position="26"/>
        <end position="258"/>
    </location>
</feature>
<keyword evidence="5" id="KW-1185">Reference proteome</keyword>
<dbReference type="CDD" id="cd11524">
    <property type="entry name" value="SYLF"/>
    <property type="match status" value="1"/>
</dbReference>
<dbReference type="EMBL" id="WWCV01000093">
    <property type="protein sequence ID" value="MYN20779.1"/>
    <property type="molecule type" value="Genomic_DNA"/>
</dbReference>
<dbReference type="AlphaFoldDB" id="A0A845HTP6"/>
<evidence type="ECO:0000313" key="4">
    <source>
        <dbReference type="EMBL" id="MYN20779.1"/>
    </source>
</evidence>
<evidence type="ECO:0000256" key="2">
    <source>
        <dbReference type="SAM" id="SignalP"/>
    </source>
</evidence>
<keyword evidence="2" id="KW-0732">Signal</keyword>
<proteinExistence type="predicted"/>
<feature type="signal peptide" evidence="2">
    <location>
        <begin position="1"/>
        <end position="25"/>
    </location>
</feature>
<gene>
    <name evidence="4" type="ORF">GTP81_28980</name>
</gene>
<evidence type="ECO:0000256" key="1">
    <source>
        <dbReference type="SAM" id="MobiDB-lite"/>
    </source>
</evidence>
<reference evidence="4 5" key="1">
    <citation type="submission" date="2019-12" db="EMBL/GenBank/DDBJ databases">
        <title>Novel species isolated from a subtropical stream in China.</title>
        <authorList>
            <person name="Lu H."/>
        </authorList>
    </citation>
    <scope>NUCLEOTIDE SEQUENCE [LARGE SCALE GENOMIC DNA]</scope>
    <source>
        <strain evidence="4 5">FT107W</strain>
    </source>
</reference>
<evidence type="ECO:0000259" key="3">
    <source>
        <dbReference type="Pfam" id="PF04366"/>
    </source>
</evidence>
<feature type="compositionally biased region" description="Low complexity" evidence="1">
    <location>
        <begin position="32"/>
        <end position="52"/>
    </location>
</feature>
<feature type="region of interest" description="Disordered" evidence="1">
    <location>
        <begin position="32"/>
        <end position="63"/>
    </location>
</feature>
<dbReference type="Pfam" id="PF04366">
    <property type="entry name" value="Ysc84"/>
    <property type="match status" value="1"/>
</dbReference>
<dbReference type="InterPro" id="IPR051702">
    <property type="entry name" value="SH3_domain_YSC84-like"/>
</dbReference>
<dbReference type="GO" id="GO:0035091">
    <property type="term" value="F:phosphatidylinositol binding"/>
    <property type="evidence" value="ECO:0007669"/>
    <property type="project" value="TreeGrafter"/>
</dbReference>
<organism evidence="4 5">
    <name type="scientific">Duganella vulcania</name>
    <dbReference type="NCBI Taxonomy" id="2692166"/>
    <lineage>
        <taxon>Bacteria</taxon>
        <taxon>Pseudomonadati</taxon>
        <taxon>Pseudomonadota</taxon>
        <taxon>Betaproteobacteria</taxon>
        <taxon>Burkholderiales</taxon>
        <taxon>Oxalobacteraceae</taxon>
        <taxon>Telluria group</taxon>
        <taxon>Duganella</taxon>
    </lineage>
</organism>
<evidence type="ECO:0000313" key="5">
    <source>
        <dbReference type="Proteomes" id="UP000484875"/>
    </source>
</evidence>
<feature type="domain" description="Ysc84 actin-binding" evidence="3">
    <location>
        <begin position="133"/>
        <end position="252"/>
    </location>
</feature>
<dbReference type="InterPro" id="IPR007461">
    <property type="entry name" value="Ysc84_actin-binding"/>
</dbReference>
<comment type="caution">
    <text evidence="4">The sequence shown here is derived from an EMBL/GenBank/DDBJ whole genome shotgun (WGS) entry which is preliminary data.</text>
</comment>
<protein>
    <recommendedName>
        <fullName evidence="3">Ysc84 actin-binding domain-containing protein</fullName>
    </recommendedName>
</protein>
<accession>A0A845HTP6</accession>
<dbReference type="PANTHER" id="PTHR15629:SF2">
    <property type="entry name" value="SH3 DOMAIN-CONTAINING YSC84-LIKE PROTEIN 1"/>
    <property type="match status" value="1"/>
</dbReference>
<dbReference type="RefSeq" id="WP_161093044.1">
    <property type="nucleotide sequence ID" value="NZ_WWCV01000093.1"/>
</dbReference>
<sequence length="258" mass="26135">MSFKYQATSAALACAVALMAGAGAAAQDAGSRAGQTAGQSTGQSTGQTAGQTDMSAKPARSATRRVSDALAVVRQLEAEPRMKQLLQQAKGVLIVPAYGKAALGVGAHGGAGLLLLKRPDGAWTGPAFYDLGGLTLGLQIGAEGGPIAMILNNDKAVSEFMKTNNFALSADAGLTVLNWSKLAQGTAGTGDVVAWSGTKGLFGDAVAVGLSDIRFNQDLTNAYYGRALSPRDIATGAVSNPQARPLQQALGQAATSVR</sequence>
<dbReference type="Proteomes" id="UP000484875">
    <property type="component" value="Unassembled WGS sequence"/>
</dbReference>
<name>A0A845HTP6_9BURK</name>